<evidence type="ECO:0000256" key="2">
    <source>
        <dbReference type="ARBA" id="ARBA00007025"/>
    </source>
</evidence>
<evidence type="ECO:0000256" key="17">
    <source>
        <dbReference type="ARBA" id="ARBA00023328"/>
    </source>
</evidence>
<evidence type="ECO:0000256" key="10">
    <source>
        <dbReference type="ARBA" id="ARBA00022801"/>
    </source>
</evidence>
<keyword evidence="6" id="KW-0132">Cell division</keyword>
<keyword evidence="8" id="KW-0547">Nucleotide-binding</keyword>
<comment type="function">
    <text evidence="19">DNA helicase that acts as a tension sensor that associates with catenated DNA which is stretched under tension until it is resolved during anaphase. Functions as ATP-dependent DNA translocase. Can promote Holliday junction branch migration (in vitro).</text>
</comment>
<keyword evidence="15" id="KW-0238">DNA-binding</keyword>
<feature type="compositionally biased region" description="Acidic residues" evidence="23">
    <location>
        <begin position="1156"/>
        <end position="1194"/>
    </location>
</feature>
<feature type="region of interest" description="Disordered" evidence="23">
    <location>
        <begin position="990"/>
        <end position="1099"/>
    </location>
</feature>
<evidence type="ECO:0000256" key="11">
    <source>
        <dbReference type="ARBA" id="ARBA00022803"/>
    </source>
</evidence>
<keyword evidence="10" id="KW-0378">Hydrolase</keyword>
<dbReference type="Gene3D" id="3.40.50.10810">
    <property type="entry name" value="Tandem AAA-ATPase domain"/>
    <property type="match status" value="1"/>
</dbReference>
<dbReference type="PROSITE" id="PS51194">
    <property type="entry name" value="HELICASE_CTER"/>
    <property type="match status" value="1"/>
</dbReference>
<evidence type="ECO:0000256" key="22">
    <source>
        <dbReference type="SAM" id="Coils"/>
    </source>
</evidence>
<dbReference type="EC" id="3.6.4.12" evidence="3"/>
<keyword evidence="16" id="KW-0131">Cell cycle</keyword>
<feature type="region of interest" description="Disordered" evidence="23">
    <location>
        <begin position="749"/>
        <end position="777"/>
    </location>
</feature>
<evidence type="ECO:0000256" key="4">
    <source>
        <dbReference type="ARBA" id="ARBA00022454"/>
    </source>
</evidence>
<evidence type="ECO:0000256" key="3">
    <source>
        <dbReference type="ARBA" id="ARBA00012551"/>
    </source>
</evidence>
<dbReference type="PANTHER" id="PTHR45629:SF7">
    <property type="entry name" value="DNA EXCISION REPAIR PROTEIN ERCC-6-RELATED"/>
    <property type="match status" value="1"/>
</dbReference>
<reference evidence="26" key="2">
    <citation type="submission" date="2025-08" db="UniProtKB">
        <authorList>
            <consortium name="Ensembl"/>
        </authorList>
    </citation>
    <scope>IDENTIFICATION</scope>
</reference>
<dbReference type="FunFam" id="3.40.50.10810:FF:000029">
    <property type="entry name" value="ERCC excision repair 6-like, spindle assembly checkpoint helicase"/>
    <property type="match status" value="1"/>
</dbReference>
<dbReference type="GO" id="GO:0016787">
    <property type="term" value="F:hydrolase activity"/>
    <property type="evidence" value="ECO:0007669"/>
    <property type="project" value="UniProtKB-KW"/>
</dbReference>
<keyword evidence="27" id="KW-1185">Reference proteome</keyword>
<dbReference type="GO" id="GO:0005524">
    <property type="term" value="F:ATP binding"/>
    <property type="evidence" value="ECO:0007669"/>
    <property type="project" value="UniProtKB-KW"/>
</dbReference>
<evidence type="ECO:0000313" key="27">
    <source>
        <dbReference type="Proteomes" id="UP000694556"/>
    </source>
</evidence>
<feature type="coiled-coil region" evidence="22">
    <location>
        <begin position="60"/>
        <end position="94"/>
    </location>
</feature>
<feature type="compositionally biased region" description="Acidic residues" evidence="23">
    <location>
        <begin position="1213"/>
        <end position="1226"/>
    </location>
</feature>
<evidence type="ECO:0000256" key="19">
    <source>
        <dbReference type="ARBA" id="ARBA00058190"/>
    </source>
</evidence>
<dbReference type="GO" id="GO:0015616">
    <property type="term" value="F:DNA translocase activity"/>
    <property type="evidence" value="ECO:0007669"/>
    <property type="project" value="TreeGrafter"/>
</dbReference>
<evidence type="ECO:0000256" key="23">
    <source>
        <dbReference type="SAM" id="MobiDB-lite"/>
    </source>
</evidence>
<dbReference type="Pfam" id="PF00271">
    <property type="entry name" value="Helicase_C"/>
    <property type="match status" value="1"/>
</dbReference>
<evidence type="ECO:0000259" key="25">
    <source>
        <dbReference type="PROSITE" id="PS51194"/>
    </source>
</evidence>
<keyword evidence="5" id="KW-0597">Phosphoprotein</keyword>
<dbReference type="Pfam" id="PF00176">
    <property type="entry name" value="SNF2-rel_dom"/>
    <property type="match status" value="1"/>
</dbReference>
<dbReference type="InterPro" id="IPR000330">
    <property type="entry name" value="SNF2_N"/>
</dbReference>
<name>A0A8C3B6V4_CAIMO</name>
<feature type="compositionally biased region" description="Polar residues" evidence="23">
    <location>
        <begin position="1026"/>
        <end position="1035"/>
    </location>
</feature>
<evidence type="ECO:0000256" key="16">
    <source>
        <dbReference type="ARBA" id="ARBA00023306"/>
    </source>
</evidence>
<evidence type="ECO:0000256" key="13">
    <source>
        <dbReference type="ARBA" id="ARBA00022838"/>
    </source>
</evidence>
<feature type="compositionally biased region" description="Basic and acidic residues" evidence="23">
    <location>
        <begin position="897"/>
        <end position="906"/>
    </location>
</feature>
<evidence type="ECO:0000259" key="24">
    <source>
        <dbReference type="PROSITE" id="PS51192"/>
    </source>
</evidence>
<feature type="compositionally biased region" description="Polar residues" evidence="23">
    <location>
        <begin position="839"/>
        <end position="853"/>
    </location>
</feature>
<dbReference type="InterPro" id="IPR038718">
    <property type="entry name" value="SNF2-like_sf"/>
</dbReference>
<dbReference type="GO" id="GO:0000776">
    <property type="term" value="C:kinetochore"/>
    <property type="evidence" value="ECO:0007669"/>
    <property type="project" value="UniProtKB-KW"/>
</dbReference>
<feature type="region of interest" description="Disordered" evidence="23">
    <location>
        <begin position="835"/>
        <end position="906"/>
    </location>
</feature>
<dbReference type="InterPro" id="IPR014001">
    <property type="entry name" value="Helicase_ATP-bd"/>
</dbReference>
<evidence type="ECO:0000256" key="9">
    <source>
        <dbReference type="ARBA" id="ARBA00022776"/>
    </source>
</evidence>
<keyword evidence="22" id="KW-0175">Coiled coil</keyword>
<dbReference type="PROSITE" id="PS51192">
    <property type="entry name" value="HELICASE_ATP_BIND_1"/>
    <property type="match status" value="1"/>
</dbReference>
<keyword evidence="4" id="KW-0158">Chromosome</keyword>
<dbReference type="SMART" id="SM00490">
    <property type="entry name" value="HELICc"/>
    <property type="match status" value="1"/>
</dbReference>
<feature type="compositionally biased region" description="Acidic residues" evidence="23">
    <location>
        <begin position="16"/>
        <end position="25"/>
    </location>
</feature>
<keyword evidence="14" id="KW-0067">ATP-binding</keyword>
<feature type="region of interest" description="Disordered" evidence="23">
    <location>
        <begin position="1156"/>
        <end position="1269"/>
    </location>
</feature>
<evidence type="ECO:0000313" key="26">
    <source>
        <dbReference type="Ensembl" id="ENSCMMP00000001521.1"/>
    </source>
</evidence>
<keyword evidence="9" id="KW-0498">Mitosis</keyword>
<reference evidence="26" key="3">
    <citation type="submission" date="2025-09" db="UniProtKB">
        <authorList>
            <consortium name="Ensembl"/>
        </authorList>
    </citation>
    <scope>IDENTIFICATION</scope>
</reference>
<feature type="domain" description="Helicase ATP-binding" evidence="24">
    <location>
        <begin position="126"/>
        <end position="294"/>
    </location>
</feature>
<dbReference type="Gene3D" id="3.40.50.300">
    <property type="entry name" value="P-loop containing nucleotide triphosphate hydrolases"/>
    <property type="match status" value="1"/>
</dbReference>
<evidence type="ECO:0000256" key="8">
    <source>
        <dbReference type="ARBA" id="ARBA00022741"/>
    </source>
</evidence>
<comment type="catalytic activity">
    <reaction evidence="18">
        <text>ATP + H2O = ADP + phosphate + H(+)</text>
        <dbReference type="Rhea" id="RHEA:13065"/>
        <dbReference type="ChEBI" id="CHEBI:15377"/>
        <dbReference type="ChEBI" id="CHEBI:15378"/>
        <dbReference type="ChEBI" id="CHEBI:30616"/>
        <dbReference type="ChEBI" id="CHEBI:43474"/>
        <dbReference type="ChEBI" id="CHEBI:456216"/>
        <dbReference type="EC" id="3.6.4.12"/>
    </reaction>
</comment>
<reference evidence="26" key="1">
    <citation type="submission" date="2018-09" db="EMBL/GenBank/DDBJ databases">
        <title>Common duck and Muscovy duck high density SNP chip.</title>
        <authorList>
            <person name="Vignal A."/>
            <person name="Thebault N."/>
            <person name="Warren W.C."/>
        </authorList>
    </citation>
    <scope>NUCLEOTIDE SEQUENCE [LARGE SCALE GENOMIC DNA]</scope>
</reference>
<evidence type="ECO:0000256" key="14">
    <source>
        <dbReference type="ARBA" id="ARBA00022840"/>
    </source>
</evidence>
<dbReference type="CDD" id="cd18001">
    <property type="entry name" value="DEXHc_ERCC6L"/>
    <property type="match status" value="1"/>
</dbReference>
<proteinExistence type="inferred from homology"/>
<dbReference type="CDD" id="cd18793">
    <property type="entry name" value="SF2_C_SNF"/>
    <property type="match status" value="1"/>
</dbReference>
<organism evidence="26 27">
    <name type="scientific">Cairina moschata</name>
    <name type="common">Muscovy duck</name>
    <dbReference type="NCBI Taxonomy" id="8855"/>
    <lineage>
        <taxon>Eukaryota</taxon>
        <taxon>Metazoa</taxon>
        <taxon>Chordata</taxon>
        <taxon>Craniata</taxon>
        <taxon>Vertebrata</taxon>
        <taxon>Euteleostomi</taxon>
        <taxon>Archelosauria</taxon>
        <taxon>Archosauria</taxon>
        <taxon>Dinosauria</taxon>
        <taxon>Saurischia</taxon>
        <taxon>Theropoda</taxon>
        <taxon>Coelurosauria</taxon>
        <taxon>Aves</taxon>
        <taxon>Neognathae</taxon>
        <taxon>Galloanserae</taxon>
        <taxon>Anseriformes</taxon>
        <taxon>Anatidae</taxon>
        <taxon>Anatinae</taxon>
        <taxon>Cairina</taxon>
    </lineage>
</organism>
<dbReference type="Ensembl" id="ENSCMMT00000001710.1">
    <property type="protein sequence ID" value="ENSCMMP00000001521.1"/>
    <property type="gene ID" value="ENSCMMG00000001020.1"/>
</dbReference>
<evidence type="ECO:0000256" key="1">
    <source>
        <dbReference type="ARBA" id="ARBA00004629"/>
    </source>
</evidence>
<evidence type="ECO:0000256" key="21">
    <source>
        <dbReference type="ARBA" id="ARBA00081913"/>
    </source>
</evidence>
<keyword evidence="7" id="KW-0677">Repeat</keyword>
<dbReference type="InterPro" id="IPR050496">
    <property type="entry name" value="SNF2_RAD54_helicase_repair"/>
</dbReference>
<comment type="subcellular location">
    <subcellularLocation>
        <location evidence="1">Chromosome</location>
        <location evidence="1">Centromere</location>
        <location evidence="1">Kinetochore</location>
    </subcellularLocation>
</comment>
<evidence type="ECO:0000256" key="6">
    <source>
        <dbReference type="ARBA" id="ARBA00022618"/>
    </source>
</evidence>
<feature type="region of interest" description="Disordered" evidence="23">
    <location>
        <begin position="1"/>
        <end position="28"/>
    </location>
</feature>
<sequence>MEGPGRDRDRDRDLDLEQNQDQDPDQEYRRLVSGAKEAAGSGDLEAALRLFQRAAAIRPSEKLRGRMQRLEEALAQLAEQEEEEEEEEDGEEGRFVDVCGSGLLLYGELHAKLFQHQREGVAFLYRLHRDGRPGGILADDMGLGKTIQIIAFLSGMFDGELIQHVLLVMPTTLVGSWLAEFARWTPGLRVKEFHGSSKAERTRNLERVRRRNGIVVTSYQMLINNWKQLASCQEQDFVWDYIILDEAHKIKCPSNKTTKCVYAIPARHRILLTGTPVQNNLQEMWSLFDFACQGSLLGTAKTFRMEYENPITRAREKDATLGEKALGLKISENLMTIIKPYFLRRTKEDIKKSHADKPDAPLPEDPSEARAPVMPSLTRKNDFVVWVYLSPTQEKIYRNFLCLDHVKEVLMTTRSPLAELTVLKKLCDHPRLLSARACIQLGLDGQECSEQDASSEAGVLSGANKIDHLSVETLIQESGKMLFLVGLLERLREEGHRTLVFSQSRKMLDIIEQVLSRRQFKIMRIDGTVTHLTEREKRISAFQSNKDYSVFLLTTQVGGVGITLTAANRVVIFDPSWNPATDAQAVDRAYRIGQKENVVIYRLITCGTVEEKIYRRQVFKDSLIRQTTGDKKNPFRYFSKQELRELFTLEDTRTSTTQIQLQSLHATQRKTDLQLDEHIAYLHSLEMFGISDHDLIFTREMTHEEQAESEEAHQYIQKRVQKAHELVQLESQLRDMRMEGIRNAVEETWSRPPELASQAKKRSPGLNNINNMVSPPVADKCENDKVVDLTEDVEAHILDVSSKMTSLTVDELGEEKLAQAMPRMDTELLASSKIEEQPDTQGSEQNLDSSIISLSPGLHPLDKESPSLKQKQCSPVPHVNSDSLAEAGNGLSGHSQHFADESGVADHPKKLKDAEMSVQVLDPLAVSETEGDDIPELALAATPPNLLNVTPEVHAGFQKSSVEEASLEEMSVPSLQDQVDFNLVLEESEDGWQDASNGERSLEHPADEGFQLKTGSLCKSPAKTVVNENGNSGSPCQAAEEDPNNSLQGGEASEENSVILVSGRRKKGVKRIVSDSEDEDSSVVISEEEQSDKKSSPLNIPLHQFLEGITASTPKSNRSLTKAIFSPKLTNSGNRSTASRRSLINKVVDEVEDIGEIMGTTDEEENSDEEQEDLVEEEAEECSAESVEPEEEPAGETLNSTEESFHVEGMQSEADETESSQEESTGDAELQSGEQIEYCTQGRVSEEEDGQLSSEPVPTLPTAPEGDLQSGPCEAGLALAPLCLQSSQNARLRLPCHLVSPLGSAFLGFLQRSSTSFLTRQSRELHECPPGASHAPTPPPAQGTLSGLCCPCRGQAHADRRGAVGTRALSTPPSCTLTPGHPELLPAWEQQTQPKTTAQDHQHRPRQVPHAVISSPRCMNPLRGTWCQ</sequence>
<feature type="domain" description="Helicase C-terminal" evidence="25">
    <location>
        <begin position="483"/>
        <end position="643"/>
    </location>
</feature>
<dbReference type="InterPro" id="IPR027417">
    <property type="entry name" value="P-loop_NTPase"/>
</dbReference>
<dbReference type="SUPFAM" id="SSF52540">
    <property type="entry name" value="P-loop containing nucleoside triphosphate hydrolases"/>
    <property type="match status" value="2"/>
</dbReference>
<evidence type="ECO:0000256" key="20">
    <source>
        <dbReference type="ARBA" id="ARBA00068237"/>
    </source>
</evidence>
<dbReference type="InterPro" id="IPR049730">
    <property type="entry name" value="SNF2/RAD54-like_C"/>
</dbReference>
<feature type="region of interest" description="Disordered" evidence="23">
    <location>
        <begin position="350"/>
        <end position="373"/>
    </location>
</feature>
<dbReference type="GO" id="GO:0051301">
    <property type="term" value="P:cell division"/>
    <property type="evidence" value="ECO:0007669"/>
    <property type="project" value="UniProtKB-KW"/>
</dbReference>
<keyword evidence="17" id="KW-0137">Centromere</keyword>
<dbReference type="GO" id="GO:0003678">
    <property type="term" value="F:DNA helicase activity"/>
    <property type="evidence" value="ECO:0007669"/>
    <property type="project" value="UniProtKB-EC"/>
</dbReference>
<keyword evidence="13" id="KW-0995">Kinetochore</keyword>
<dbReference type="PANTHER" id="PTHR45629">
    <property type="entry name" value="SNF2/RAD54 FAMILY MEMBER"/>
    <property type="match status" value="1"/>
</dbReference>
<feature type="compositionally biased region" description="Acidic residues" evidence="23">
    <location>
        <begin position="1075"/>
        <end position="1090"/>
    </location>
</feature>
<evidence type="ECO:0000256" key="7">
    <source>
        <dbReference type="ARBA" id="ARBA00022737"/>
    </source>
</evidence>
<accession>A0A8C3B6V4</accession>
<dbReference type="GO" id="GO:0003677">
    <property type="term" value="F:DNA binding"/>
    <property type="evidence" value="ECO:0007669"/>
    <property type="project" value="UniProtKB-KW"/>
</dbReference>
<feature type="compositionally biased region" description="Basic and acidic residues" evidence="23">
    <location>
        <begin position="1"/>
        <end position="15"/>
    </location>
</feature>
<evidence type="ECO:0000256" key="15">
    <source>
        <dbReference type="ARBA" id="ARBA00023125"/>
    </source>
</evidence>
<evidence type="ECO:0000256" key="5">
    <source>
        <dbReference type="ARBA" id="ARBA00022553"/>
    </source>
</evidence>
<evidence type="ECO:0000256" key="18">
    <source>
        <dbReference type="ARBA" id="ARBA00047995"/>
    </source>
</evidence>
<dbReference type="Proteomes" id="UP000694556">
    <property type="component" value="Chromosome 10"/>
</dbReference>
<dbReference type="SMART" id="SM00487">
    <property type="entry name" value="DEXDc"/>
    <property type="match status" value="1"/>
</dbReference>
<protein>
    <recommendedName>
        <fullName evidence="20">DNA excision repair protein ERCC-6-like</fullName>
        <ecNumber evidence="3">3.6.4.12</ecNumber>
    </recommendedName>
    <alternativeName>
        <fullName evidence="21">ATP-dependent helicase ERCC6-like</fullName>
    </alternativeName>
</protein>
<evidence type="ECO:0000256" key="12">
    <source>
        <dbReference type="ARBA" id="ARBA00022806"/>
    </source>
</evidence>
<dbReference type="InterPro" id="IPR001650">
    <property type="entry name" value="Helicase_C-like"/>
</dbReference>
<keyword evidence="12" id="KW-0347">Helicase</keyword>
<comment type="similarity">
    <text evidence="2">Belongs to the SNF2/RAD54 helicase family.</text>
</comment>
<feature type="compositionally biased region" description="Basic and acidic residues" evidence="23">
    <location>
        <begin position="350"/>
        <end position="359"/>
    </location>
</feature>
<keyword evidence="11" id="KW-0802">TPR repeat</keyword>